<dbReference type="InterPro" id="IPR027417">
    <property type="entry name" value="P-loop_NTPase"/>
</dbReference>
<dbReference type="CDD" id="cd18791">
    <property type="entry name" value="SF2_C_RHA"/>
    <property type="match status" value="1"/>
</dbReference>
<feature type="domain" description="Helicase ATP-binding" evidence="6">
    <location>
        <begin position="46"/>
        <end position="208"/>
    </location>
</feature>
<name>A0A1V0SH94_9VIRU</name>
<reference evidence="8" key="1">
    <citation type="journal article" date="2017" name="Science">
        <title>Giant viruses with an expanded complement of translation system components.</title>
        <authorList>
            <person name="Schulz F."/>
            <person name="Yutin N."/>
            <person name="Ivanova N.N."/>
            <person name="Ortega D.R."/>
            <person name="Lee T.K."/>
            <person name="Vierheilig J."/>
            <person name="Daims H."/>
            <person name="Horn M."/>
            <person name="Wagner M."/>
            <person name="Jensen G.J."/>
            <person name="Kyrpides N.C."/>
            <person name="Koonin E.V."/>
            <person name="Woyke T."/>
        </authorList>
    </citation>
    <scope>NUCLEOTIDE SEQUENCE</scope>
    <source>
        <strain evidence="8">HKV1</strain>
    </source>
</reference>
<evidence type="ECO:0000259" key="7">
    <source>
        <dbReference type="PROSITE" id="PS51194"/>
    </source>
</evidence>
<evidence type="ECO:0000313" key="8">
    <source>
        <dbReference type="EMBL" id="ARF11100.1"/>
    </source>
</evidence>
<dbReference type="Gene3D" id="3.40.50.300">
    <property type="entry name" value="P-loop containing nucleotide triphosphate hydrolases"/>
    <property type="match status" value="2"/>
</dbReference>
<keyword evidence="3" id="KW-0378">Hydrolase</keyword>
<dbReference type="PANTHER" id="PTHR18934:SF99">
    <property type="entry name" value="ATP-DEPENDENT RNA HELICASE DHX37-RELATED"/>
    <property type="match status" value="1"/>
</dbReference>
<evidence type="ECO:0000259" key="6">
    <source>
        <dbReference type="PROSITE" id="PS51192"/>
    </source>
</evidence>
<dbReference type="Pfam" id="PF00271">
    <property type="entry name" value="Helicase_C"/>
    <property type="match status" value="1"/>
</dbReference>
<dbReference type="GO" id="GO:0016787">
    <property type="term" value="F:hydrolase activity"/>
    <property type="evidence" value="ECO:0007669"/>
    <property type="project" value="UniProtKB-KW"/>
</dbReference>
<dbReference type="PROSITE" id="PS51194">
    <property type="entry name" value="HELICASE_CTER"/>
    <property type="match status" value="1"/>
</dbReference>
<dbReference type="PROSITE" id="PS51192">
    <property type="entry name" value="HELICASE_ATP_BIND_1"/>
    <property type="match status" value="1"/>
</dbReference>
<dbReference type="SMART" id="SM00490">
    <property type="entry name" value="HELICc"/>
    <property type="match status" value="1"/>
</dbReference>
<dbReference type="InterPro" id="IPR001650">
    <property type="entry name" value="Helicase_C-like"/>
</dbReference>
<accession>A0A1V0SH94</accession>
<evidence type="ECO:0000256" key="1">
    <source>
        <dbReference type="ARBA" id="ARBA00008792"/>
    </source>
</evidence>
<keyword evidence="5" id="KW-0067">ATP-binding</keyword>
<evidence type="ECO:0000256" key="3">
    <source>
        <dbReference type="ARBA" id="ARBA00022801"/>
    </source>
</evidence>
<dbReference type="GO" id="GO:0003723">
    <property type="term" value="F:RNA binding"/>
    <property type="evidence" value="ECO:0007669"/>
    <property type="project" value="TreeGrafter"/>
</dbReference>
<dbReference type="GO" id="GO:0005524">
    <property type="term" value="F:ATP binding"/>
    <property type="evidence" value="ECO:0007669"/>
    <property type="project" value="UniProtKB-KW"/>
</dbReference>
<proteinExistence type="inferred from homology"/>
<dbReference type="InterPro" id="IPR011545">
    <property type="entry name" value="DEAD/DEAH_box_helicase_dom"/>
</dbReference>
<dbReference type="PANTHER" id="PTHR18934">
    <property type="entry name" value="ATP-DEPENDENT RNA HELICASE"/>
    <property type="match status" value="1"/>
</dbReference>
<gene>
    <name evidence="8" type="ORF">Hokovirus_4_74</name>
</gene>
<evidence type="ECO:0000256" key="5">
    <source>
        <dbReference type="ARBA" id="ARBA00022840"/>
    </source>
</evidence>
<evidence type="ECO:0000256" key="4">
    <source>
        <dbReference type="ARBA" id="ARBA00022806"/>
    </source>
</evidence>
<keyword evidence="2" id="KW-0547">Nucleotide-binding</keyword>
<dbReference type="CDD" id="cd17917">
    <property type="entry name" value="DEXHc_RHA-like"/>
    <property type="match status" value="1"/>
</dbReference>
<dbReference type="SMART" id="SM00487">
    <property type="entry name" value="DEXDc"/>
    <property type="match status" value="1"/>
</dbReference>
<keyword evidence="4 8" id="KW-0347">Helicase</keyword>
<dbReference type="EMBL" id="KY684106">
    <property type="protein sequence ID" value="ARF11100.1"/>
    <property type="molecule type" value="Genomic_DNA"/>
</dbReference>
<dbReference type="SUPFAM" id="SSF52540">
    <property type="entry name" value="P-loop containing nucleoside triphosphate hydrolases"/>
    <property type="match status" value="1"/>
</dbReference>
<sequence>MDDIGILDYKGINKNPLTNKDYSDKYKHLGSIWSKLPAYKNNKKIIETIKENSVILVESSTGSGKTVLMPKYTLHALNYKGNVAVTLPKKDMTLSSASFSADTLDVVLGEEVGYQFKGDSKFSNKTKLLYATDGTIVARLIKDPKIPELDAIIIDEAHERKVQIDLLLFLLKETLKLRKDFKVIIMSATINVDLFKEYYSDFKFKNLVLSGDTHYPITSYFIDKSMTYANRINRGFEILLEILEKIDKEKKTDEYNDILFFITSQNEAFTMCKRLNSVITKENENKQCKISCNNKILCLELFAGADNKKKELALSKNYKNLGYTVKIIFTTNVAESSLTIDTIKYVIDSGYELNDSFDPLIRANKLDKKLITRAQATQRMGRAGRTGPGICYHLYTKEEYEMLMDKYPKPAILTSDITSSCLKILSLSKNINKLKDMISGFIEPPVDEYLNSAIDYIQESNFIYNNEINAYGDLCSNLLDEPQDSKAYIISKYLNCSHEVLKILALTNISKNNMSSIFRIPSDYGNTKKEYEEYIKFKKKNKHKYGDYLSLLYIFNKFIKTKSKIENNTKNEKERKEKLDKWCKDHFIKCDTFRKAIREYKNMRRKNIPENFKITEYIKHDLDKIKSFDLDDKILLTFIISHNIATRNLFNDIYSTILTKRKNVKLNIMIDKNSFVSEKGKDMPKKVVYKILFIAEGLPNIIIVSKIPKKYYEYC</sequence>
<comment type="similarity">
    <text evidence="1">Belongs to the DEAD box helicase family. DEAH subfamily.</text>
</comment>
<protein>
    <submittedName>
        <fullName evidence="8">HrpA-like RNA helicase</fullName>
    </submittedName>
</protein>
<dbReference type="InterPro" id="IPR014001">
    <property type="entry name" value="Helicase_ATP-bd"/>
</dbReference>
<feature type="domain" description="Helicase C-terminal" evidence="7">
    <location>
        <begin position="238"/>
        <end position="428"/>
    </location>
</feature>
<dbReference type="Pfam" id="PF00270">
    <property type="entry name" value="DEAD"/>
    <property type="match status" value="1"/>
</dbReference>
<organism evidence="8">
    <name type="scientific">Hokovirus HKV1</name>
    <dbReference type="NCBI Taxonomy" id="1977638"/>
    <lineage>
        <taxon>Viruses</taxon>
        <taxon>Varidnaviria</taxon>
        <taxon>Bamfordvirae</taxon>
        <taxon>Nucleocytoviricota</taxon>
        <taxon>Megaviricetes</taxon>
        <taxon>Imitervirales</taxon>
        <taxon>Mimiviridae</taxon>
        <taxon>Klosneuvirinae</taxon>
        <taxon>Hokovirus</taxon>
    </lineage>
</organism>
<dbReference type="GO" id="GO:0004386">
    <property type="term" value="F:helicase activity"/>
    <property type="evidence" value="ECO:0007669"/>
    <property type="project" value="UniProtKB-KW"/>
</dbReference>
<evidence type="ECO:0000256" key="2">
    <source>
        <dbReference type="ARBA" id="ARBA00022741"/>
    </source>
</evidence>